<keyword evidence="2" id="KW-1185">Reference proteome</keyword>
<gene>
    <name evidence="1" type="ORF">BDN72DRAFT_596381</name>
</gene>
<accession>A0ACD3AWM1</accession>
<organism evidence="1 2">
    <name type="scientific">Pluteus cervinus</name>
    <dbReference type="NCBI Taxonomy" id="181527"/>
    <lineage>
        <taxon>Eukaryota</taxon>
        <taxon>Fungi</taxon>
        <taxon>Dikarya</taxon>
        <taxon>Basidiomycota</taxon>
        <taxon>Agaricomycotina</taxon>
        <taxon>Agaricomycetes</taxon>
        <taxon>Agaricomycetidae</taxon>
        <taxon>Agaricales</taxon>
        <taxon>Pluteineae</taxon>
        <taxon>Pluteaceae</taxon>
        <taxon>Pluteus</taxon>
    </lineage>
</organism>
<protein>
    <submittedName>
        <fullName evidence="1">Uncharacterized protein</fullName>
    </submittedName>
</protein>
<proteinExistence type="predicted"/>
<reference evidence="1 2" key="1">
    <citation type="journal article" date="2019" name="Nat. Ecol. Evol.">
        <title>Megaphylogeny resolves global patterns of mushroom evolution.</title>
        <authorList>
            <person name="Varga T."/>
            <person name="Krizsan K."/>
            <person name="Foldi C."/>
            <person name="Dima B."/>
            <person name="Sanchez-Garcia M."/>
            <person name="Sanchez-Ramirez S."/>
            <person name="Szollosi G.J."/>
            <person name="Szarkandi J.G."/>
            <person name="Papp V."/>
            <person name="Albert L."/>
            <person name="Andreopoulos W."/>
            <person name="Angelini C."/>
            <person name="Antonin V."/>
            <person name="Barry K.W."/>
            <person name="Bougher N.L."/>
            <person name="Buchanan P."/>
            <person name="Buyck B."/>
            <person name="Bense V."/>
            <person name="Catcheside P."/>
            <person name="Chovatia M."/>
            <person name="Cooper J."/>
            <person name="Damon W."/>
            <person name="Desjardin D."/>
            <person name="Finy P."/>
            <person name="Geml J."/>
            <person name="Haridas S."/>
            <person name="Hughes K."/>
            <person name="Justo A."/>
            <person name="Karasinski D."/>
            <person name="Kautmanova I."/>
            <person name="Kiss B."/>
            <person name="Kocsube S."/>
            <person name="Kotiranta H."/>
            <person name="LaButti K.M."/>
            <person name="Lechner B.E."/>
            <person name="Liimatainen K."/>
            <person name="Lipzen A."/>
            <person name="Lukacs Z."/>
            <person name="Mihaltcheva S."/>
            <person name="Morgado L.N."/>
            <person name="Niskanen T."/>
            <person name="Noordeloos M.E."/>
            <person name="Ohm R.A."/>
            <person name="Ortiz-Santana B."/>
            <person name="Ovrebo C."/>
            <person name="Racz N."/>
            <person name="Riley R."/>
            <person name="Savchenko A."/>
            <person name="Shiryaev A."/>
            <person name="Soop K."/>
            <person name="Spirin V."/>
            <person name="Szebenyi C."/>
            <person name="Tomsovsky M."/>
            <person name="Tulloss R.E."/>
            <person name="Uehling J."/>
            <person name="Grigoriev I.V."/>
            <person name="Vagvolgyi C."/>
            <person name="Papp T."/>
            <person name="Martin F.M."/>
            <person name="Miettinen O."/>
            <person name="Hibbett D.S."/>
            <person name="Nagy L.G."/>
        </authorList>
    </citation>
    <scope>NUCLEOTIDE SEQUENCE [LARGE SCALE GENOMIC DNA]</scope>
    <source>
        <strain evidence="1 2">NL-1719</strain>
    </source>
</reference>
<evidence type="ECO:0000313" key="1">
    <source>
        <dbReference type="EMBL" id="TFK69664.1"/>
    </source>
</evidence>
<evidence type="ECO:0000313" key="2">
    <source>
        <dbReference type="Proteomes" id="UP000308600"/>
    </source>
</evidence>
<dbReference type="Proteomes" id="UP000308600">
    <property type="component" value="Unassembled WGS sequence"/>
</dbReference>
<dbReference type="EMBL" id="ML208327">
    <property type="protein sequence ID" value="TFK69664.1"/>
    <property type="molecule type" value="Genomic_DNA"/>
</dbReference>
<name>A0ACD3AWM1_9AGAR</name>
<sequence length="314" mass="35245">MLDMCVSGSQFFNTQNIQNIGCSAVHDDDPLKILRDKCAFTASFDSAGRCDALQCHPETRKVIKESLIFWVDSAAAESNLKWVYGSVGVGKSALSKWIAEYYTKKGQLAASFLFFRGHQDTCGLHKFIPTITYLTAISDTVPLARARIIERIKNDPTIFMKSFESQWERLVIEPLTSAQRPVLIVIDGIDEITSADEQTSLLRCILNSLRRVGPFIKVLLVSRLESQIREEFDTFGLSKASRISLGASHADRSDLRVFLTLSLGQVHQRRHKNGTMTRVSAPWPPPHIIDKLVNMADLQLIYATILIAFIDDKN</sequence>